<comment type="caution">
    <text evidence="2">The sequence shown here is derived from an EMBL/GenBank/DDBJ whole genome shotgun (WGS) entry which is preliminary data.</text>
</comment>
<gene>
    <name evidence="2" type="ORF">Q4610_18755</name>
</gene>
<keyword evidence="1" id="KW-1133">Transmembrane helix</keyword>
<dbReference type="EMBL" id="JAUQOM010000015">
    <property type="protein sequence ID" value="MDO7837088.1"/>
    <property type="molecule type" value="Genomic_DNA"/>
</dbReference>
<feature type="transmembrane region" description="Helical" evidence="1">
    <location>
        <begin position="12"/>
        <end position="32"/>
    </location>
</feature>
<reference evidence="2" key="1">
    <citation type="submission" date="2023-07" db="EMBL/GenBank/DDBJ databases">
        <title>Bacterial whole genome sequence for Sphingobium sp. HBC34.</title>
        <authorList>
            <person name="Le V."/>
            <person name="Ko S.-R."/>
            <person name="Ahn C.-Y."/>
            <person name="Oh H.-M."/>
        </authorList>
    </citation>
    <scope>NUCLEOTIDE SEQUENCE</scope>
    <source>
        <strain evidence="2">HBC34</strain>
    </source>
</reference>
<feature type="transmembrane region" description="Helical" evidence="1">
    <location>
        <begin position="82"/>
        <end position="100"/>
    </location>
</feature>
<accession>A0ABT8ZRB1</accession>
<keyword evidence="1" id="KW-0472">Membrane</keyword>
<feature type="transmembrane region" description="Helical" evidence="1">
    <location>
        <begin position="112"/>
        <end position="132"/>
    </location>
</feature>
<keyword evidence="1" id="KW-0812">Transmembrane</keyword>
<keyword evidence="3" id="KW-1185">Reference proteome</keyword>
<name>A0ABT8ZRB1_9SPHN</name>
<evidence type="ECO:0000313" key="2">
    <source>
        <dbReference type="EMBL" id="MDO7837088.1"/>
    </source>
</evidence>
<evidence type="ECO:0000313" key="3">
    <source>
        <dbReference type="Proteomes" id="UP001176471"/>
    </source>
</evidence>
<dbReference type="RefSeq" id="WP_304537395.1">
    <property type="nucleotide sequence ID" value="NZ_JAUQOM010000015.1"/>
</dbReference>
<evidence type="ECO:0000256" key="1">
    <source>
        <dbReference type="SAM" id="Phobius"/>
    </source>
</evidence>
<dbReference type="Proteomes" id="UP001176471">
    <property type="component" value="Unassembled WGS sequence"/>
</dbReference>
<organism evidence="2 3">
    <name type="scientific">Sphingobium cyanobacteriorum</name>
    <dbReference type="NCBI Taxonomy" id="3063954"/>
    <lineage>
        <taxon>Bacteria</taxon>
        <taxon>Pseudomonadati</taxon>
        <taxon>Pseudomonadota</taxon>
        <taxon>Alphaproteobacteria</taxon>
        <taxon>Sphingomonadales</taxon>
        <taxon>Sphingomonadaceae</taxon>
        <taxon>Sphingobium</taxon>
    </lineage>
</organism>
<protein>
    <submittedName>
        <fullName evidence="2">Uncharacterized protein</fullName>
    </submittedName>
</protein>
<sequence>MKQPSLKTRIIGSPPVVLPTVGFFLWSGYMLLTQGDDMWPMAITATLLVVWVMRAHEQRDAYLTWKRAWNAMAGQTPPQRKIVKPLTGIVGIIVVLLYVVATLDRTDTQAALSLSVVGVIGACAIFAGRSLWRRLRRRRAAKAAFVTVCIRSPLLPVPTLQQAYAALPAHCWVVLGGR</sequence>
<proteinExistence type="predicted"/>